<reference evidence="1 2" key="1">
    <citation type="submission" date="2015-09" db="EMBL/GenBank/DDBJ databases">
        <title>Genome announcement of multiple Pseudomonas syringae strains.</title>
        <authorList>
            <person name="Thakur S."/>
            <person name="Wang P.W."/>
            <person name="Gong Y."/>
            <person name="Weir B.S."/>
            <person name="Guttman D.S."/>
        </authorList>
    </citation>
    <scope>NUCLEOTIDE SEQUENCE [LARGE SCALE GENOMIC DNA]</scope>
    <source>
        <strain evidence="1 2">ICMP2802</strain>
    </source>
</reference>
<protein>
    <submittedName>
        <fullName evidence="1">Uncharacterized protein</fullName>
    </submittedName>
</protein>
<dbReference type="EMBL" id="LJPM01000227">
    <property type="protein sequence ID" value="KPW21166.1"/>
    <property type="molecule type" value="Genomic_DNA"/>
</dbReference>
<name>A0A0L8IMS7_PSESX</name>
<evidence type="ECO:0000313" key="2">
    <source>
        <dbReference type="Proteomes" id="UP000050297"/>
    </source>
</evidence>
<evidence type="ECO:0000313" key="1">
    <source>
        <dbReference type="EMBL" id="KPW21166.1"/>
    </source>
</evidence>
<gene>
    <name evidence="1" type="ORF">ALO91_103128</name>
</gene>
<sequence>MSFVFRFENWRKQIVCHFFTMPAGDRTALMRHSFPQSSAFQEANGSAPI</sequence>
<comment type="caution">
    <text evidence="1">The sequence shown here is derived from an EMBL/GenBank/DDBJ whole genome shotgun (WGS) entry which is preliminary data.</text>
</comment>
<organism evidence="1 2">
    <name type="scientific">Pseudomonas syringae pv. aceris</name>
    <dbReference type="NCBI Taxonomy" id="199198"/>
    <lineage>
        <taxon>Bacteria</taxon>
        <taxon>Pseudomonadati</taxon>
        <taxon>Pseudomonadota</taxon>
        <taxon>Gammaproteobacteria</taxon>
        <taxon>Pseudomonadales</taxon>
        <taxon>Pseudomonadaceae</taxon>
        <taxon>Pseudomonas</taxon>
        <taxon>Pseudomonas syringae</taxon>
    </lineage>
</organism>
<dbReference type="PATRIC" id="fig|199198.4.peg.4864"/>
<accession>A0A0L8IMS7</accession>
<dbReference type="Proteomes" id="UP000050297">
    <property type="component" value="Unassembled WGS sequence"/>
</dbReference>
<proteinExistence type="predicted"/>
<dbReference type="AlphaFoldDB" id="A0A0L8IMS7"/>